<feature type="transmembrane region" description="Helical" evidence="1">
    <location>
        <begin position="42"/>
        <end position="70"/>
    </location>
</feature>
<evidence type="ECO:0000313" key="4">
    <source>
        <dbReference type="Proteomes" id="UP000050557"/>
    </source>
</evidence>
<feature type="transmembrane region" description="Helical" evidence="1">
    <location>
        <begin position="6"/>
        <end position="30"/>
    </location>
</feature>
<dbReference type="PANTHER" id="PTHR35152:SF1">
    <property type="entry name" value="DOMAIN SIGNALLING PROTEIN, PUTATIVE (AFU_ORTHOLOGUE AFUA_5G11310)-RELATED"/>
    <property type="match status" value="1"/>
</dbReference>
<feature type="transmembrane region" description="Helical" evidence="1">
    <location>
        <begin position="137"/>
        <end position="159"/>
    </location>
</feature>
<comment type="caution">
    <text evidence="3">The sequence shown here is derived from an EMBL/GenBank/DDBJ whole genome shotgun (WGS) entry which is preliminary data.</text>
</comment>
<dbReference type="EMBL" id="LJQM01000272">
    <property type="protein sequence ID" value="KPX39317.1"/>
    <property type="molecule type" value="Genomic_DNA"/>
</dbReference>
<keyword evidence="1" id="KW-0812">Transmembrane</keyword>
<dbReference type="PANTHER" id="PTHR35152">
    <property type="entry name" value="DOMAIN SIGNALLING PROTEIN, PUTATIVE (AFU_ORTHOLOGUE AFUA_5G11310)-RELATED"/>
    <property type="match status" value="1"/>
</dbReference>
<dbReference type="AlphaFoldDB" id="A0A0P9R2E9"/>
<evidence type="ECO:0000256" key="1">
    <source>
        <dbReference type="PROSITE-ProRule" id="PRU00244"/>
    </source>
</evidence>
<organism evidence="3 4">
    <name type="scientific">Pseudomonas syringae pv. helianthi</name>
    <dbReference type="NCBI Taxonomy" id="251654"/>
    <lineage>
        <taxon>Bacteria</taxon>
        <taxon>Pseudomonadati</taxon>
        <taxon>Pseudomonadota</taxon>
        <taxon>Gammaproteobacteria</taxon>
        <taxon>Pseudomonadales</taxon>
        <taxon>Pseudomonadaceae</taxon>
        <taxon>Pseudomonas</taxon>
    </lineage>
</organism>
<dbReference type="Pfam" id="PF03707">
    <property type="entry name" value="MHYT"/>
    <property type="match status" value="2"/>
</dbReference>
<name>A0A0P9R2E9_9PSED</name>
<reference evidence="3 4" key="1">
    <citation type="submission" date="2015-09" db="EMBL/GenBank/DDBJ databases">
        <title>Genome announcement of multiple Pseudomonas syringae strains.</title>
        <authorList>
            <person name="Thakur S."/>
            <person name="Wang P.W."/>
            <person name="Gong Y."/>
            <person name="Weir B.S."/>
            <person name="Guttman D.S."/>
        </authorList>
    </citation>
    <scope>NUCLEOTIDE SEQUENCE [LARGE SCALE GENOMIC DNA]</scope>
    <source>
        <strain evidence="3 4">ICMP4531</strain>
    </source>
</reference>
<evidence type="ECO:0000259" key="2">
    <source>
        <dbReference type="PROSITE" id="PS50924"/>
    </source>
</evidence>
<dbReference type="Proteomes" id="UP000050557">
    <property type="component" value="Unassembled WGS sequence"/>
</dbReference>
<accession>A0A0P9R2E9</accession>
<proteinExistence type="predicted"/>
<keyword evidence="1" id="KW-1133">Transmembrane helix</keyword>
<feature type="transmembrane region" description="Helical" evidence="1">
    <location>
        <begin position="76"/>
        <end position="97"/>
    </location>
</feature>
<feature type="transmembrane region" description="Helical" evidence="1">
    <location>
        <begin position="104"/>
        <end position="125"/>
    </location>
</feature>
<feature type="transmembrane region" description="Helical" evidence="1">
    <location>
        <begin position="171"/>
        <end position="190"/>
    </location>
</feature>
<sequence>MLIGSYTPSLVVISALVAILAAYTALDLVGRIISAKGRAVHVWIAGGALAMGVGSWSTHFIGMLAFVLPIDLGYDVPLVMLSLLIAILSAGFALWLVTQPQLPAVQLGLGALLLGLGISAMHYTGMAAMRMQPGIEYTPWLVACSLIIGIAASAAALWIAFRLRQQRSRIYLTRASVALMLGMAVIGMHYTGMAAAGFVDGSVCG</sequence>
<dbReference type="GO" id="GO:0016020">
    <property type="term" value="C:membrane"/>
    <property type="evidence" value="ECO:0007669"/>
    <property type="project" value="UniProtKB-UniRule"/>
</dbReference>
<keyword evidence="1" id="KW-0472">Membrane</keyword>
<dbReference type="InterPro" id="IPR005330">
    <property type="entry name" value="MHYT_dom"/>
</dbReference>
<dbReference type="PATRIC" id="fig|251654.3.peg.4663"/>
<dbReference type="PROSITE" id="PS50924">
    <property type="entry name" value="MHYT"/>
    <property type="match status" value="1"/>
</dbReference>
<protein>
    <submittedName>
        <fullName evidence="3">Diguanylate cye/phosphodiesterase</fullName>
    </submittedName>
</protein>
<gene>
    <name evidence="3" type="ORF">ALO68_03514</name>
</gene>
<feature type="domain" description="MHYT" evidence="2">
    <location>
        <begin position="6"/>
        <end position="199"/>
    </location>
</feature>
<evidence type="ECO:0000313" key="3">
    <source>
        <dbReference type="EMBL" id="KPX39317.1"/>
    </source>
</evidence>